<keyword evidence="3" id="KW-1185">Reference proteome</keyword>
<dbReference type="InterPro" id="IPR018608">
    <property type="entry name" value="Gti1/Pac2"/>
</dbReference>
<dbReference type="Pfam" id="PF09729">
    <property type="entry name" value="Gti1_Pac2"/>
    <property type="match status" value="1"/>
</dbReference>
<evidence type="ECO:0000313" key="2">
    <source>
        <dbReference type="EMBL" id="OBZ82493.1"/>
    </source>
</evidence>
<reference evidence="2 3" key="1">
    <citation type="submission" date="2016-03" db="EMBL/GenBank/DDBJ databases">
        <title>Choanephora cucurbitarum.</title>
        <authorList>
            <person name="Min B."/>
            <person name="Park H."/>
            <person name="Park J.-H."/>
            <person name="Shin H.-D."/>
            <person name="Choi I.-G."/>
        </authorList>
    </citation>
    <scope>NUCLEOTIDE SEQUENCE [LARGE SCALE GENOMIC DNA]</scope>
    <source>
        <strain evidence="2 3">KUS-F28377</strain>
    </source>
</reference>
<organism evidence="2 3">
    <name type="scientific">Choanephora cucurbitarum</name>
    <dbReference type="NCBI Taxonomy" id="101091"/>
    <lineage>
        <taxon>Eukaryota</taxon>
        <taxon>Fungi</taxon>
        <taxon>Fungi incertae sedis</taxon>
        <taxon>Mucoromycota</taxon>
        <taxon>Mucoromycotina</taxon>
        <taxon>Mucoromycetes</taxon>
        <taxon>Mucorales</taxon>
        <taxon>Mucorineae</taxon>
        <taxon>Choanephoraceae</taxon>
        <taxon>Choanephoroideae</taxon>
        <taxon>Choanephora</taxon>
    </lineage>
</organism>
<dbReference type="InParanoid" id="A0A1C7N091"/>
<feature type="region of interest" description="Disordered" evidence="1">
    <location>
        <begin position="195"/>
        <end position="215"/>
    </location>
</feature>
<comment type="caution">
    <text evidence="2">The sequence shown here is derived from an EMBL/GenBank/DDBJ whole genome shotgun (WGS) entry which is preliminary data.</text>
</comment>
<evidence type="ECO:0000313" key="3">
    <source>
        <dbReference type="Proteomes" id="UP000093000"/>
    </source>
</evidence>
<gene>
    <name evidence="2" type="primary">sge1_3</name>
    <name evidence="2" type="ORF">A0J61_09459</name>
</gene>
<sequence>MTIKVTFEGYIETTKDALLIFEACKRGVLPRMTRRLKDNERHLIQSGAIFCFDEQESRIKRWTDGLVWSPSRILGHFLIYRELQNKTEWVSSSSERKQNRHKYIIAPELLKQQQEKAMLGSLAKTQTRFKQHGLIKKSISLMVDGVQQHLICYYTKEDVLCKRLKTPSSQMDLASLELSSGLHLRQNFRASKTDKVKSSISSSSSISSNSSNSNQILQTVPQNQTVPEYNVMPSSMSYYPLMQVDDYQHSQNPHQHLFSSHSFHAINHASIIPQRSTDLVAANAFMVDPLLGWNEFEWQM</sequence>
<dbReference type="AlphaFoldDB" id="A0A1C7N091"/>
<dbReference type="EMBL" id="LUGH01000855">
    <property type="protein sequence ID" value="OBZ82493.1"/>
    <property type="molecule type" value="Genomic_DNA"/>
</dbReference>
<dbReference type="Proteomes" id="UP000093000">
    <property type="component" value="Unassembled WGS sequence"/>
</dbReference>
<dbReference type="PANTHER" id="PTHR28027">
    <property type="entry name" value="TRANSCRIPTIONAL REGULATOR MIT1"/>
    <property type="match status" value="1"/>
</dbReference>
<dbReference type="OrthoDB" id="5572844at2759"/>
<proteinExistence type="predicted"/>
<name>A0A1C7N091_9FUNG</name>
<protein>
    <submittedName>
        <fullName evidence="2">Global transcription regulator sge1</fullName>
    </submittedName>
</protein>
<evidence type="ECO:0000256" key="1">
    <source>
        <dbReference type="SAM" id="MobiDB-lite"/>
    </source>
</evidence>
<dbReference type="PANTHER" id="PTHR28027:SF2">
    <property type="entry name" value="TRANSCRIPTIONAL REGULATOR MIT1"/>
    <property type="match status" value="1"/>
</dbReference>
<accession>A0A1C7N091</accession>
<feature type="compositionally biased region" description="Low complexity" evidence="1">
    <location>
        <begin position="198"/>
        <end position="214"/>
    </location>
</feature>
<dbReference type="GO" id="GO:0003677">
    <property type="term" value="F:DNA binding"/>
    <property type="evidence" value="ECO:0007669"/>
    <property type="project" value="TreeGrafter"/>
</dbReference>